<dbReference type="Pfam" id="PF06092">
    <property type="entry name" value="DUF943"/>
    <property type="match status" value="1"/>
</dbReference>
<gene>
    <name evidence="2" type="ORF">I7V27_15560</name>
</gene>
<proteinExistence type="predicted"/>
<keyword evidence="1" id="KW-0812">Transmembrane</keyword>
<dbReference type="EMBL" id="JAENMS010000008">
    <property type="protein sequence ID" value="MBL5935855.1"/>
    <property type="molecule type" value="Genomic_DNA"/>
</dbReference>
<keyword evidence="1" id="KW-1133">Transmembrane helix</keyword>
<accession>A0AAP2AFT5</accession>
<keyword evidence="1" id="KW-0472">Membrane</keyword>
<feature type="transmembrane region" description="Helical" evidence="1">
    <location>
        <begin position="15"/>
        <end position="32"/>
    </location>
</feature>
<dbReference type="InterPro" id="IPR010351">
    <property type="entry name" value="DUF943"/>
</dbReference>
<dbReference type="AlphaFoldDB" id="A0AAP2AFT5"/>
<reference evidence="2" key="1">
    <citation type="submission" date="2020-12" db="EMBL/GenBank/DDBJ databases">
        <title>Draft genome sequence of Enterobacter spp., Lelliottia spp. and Serratia spp. isolated from drinking water reservoirs and lakes.</title>
        <authorList>
            <person name="Reitter C."/>
            <person name="Neuhaus K."/>
            <person name="Huegler M."/>
        </authorList>
    </citation>
    <scope>NUCLEOTIDE SEQUENCE</scope>
    <source>
        <strain evidence="2">TZW15</strain>
    </source>
</reference>
<dbReference type="Proteomes" id="UP000653275">
    <property type="component" value="Unassembled WGS sequence"/>
</dbReference>
<evidence type="ECO:0000313" key="3">
    <source>
        <dbReference type="Proteomes" id="UP000653275"/>
    </source>
</evidence>
<comment type="caution">
    <text evidence="2">The sequence shown here is derived from an EMBL/GenBank/DDBJ whole genome shotgun (WGS) entry which is preliminary data.</text>
</comment>
<protein>
    <submittedName>
        <fullName evidence="2">DUF943 family protein</fullName>
    </submittedName>
</protein>
<evidence type="ECO:0000256" key="1">
    <source>
        <dbReference type="SAM" id="Phobius"/>
    </source>
</evidence>
<evidence type="ECO:0000313" key="2">
    <source>
        <dbReference type="EMBL" id="MBL5935855.1"/>
    </source>
</evidence>
<sequence length="162" mass="19126">MGDAMIKLLTSRSGAWILVGEIIFCVILGWFLQPVDVVAVHNDRDYSEVLVRHFPVTDKGKINWWYRNELFLKSHYKMPNPGKDGLYEITFWDFGDGYKEDDEYDRLCFDDMKTKLHCIDKNYLFTVENDRYGNLLFSVNDGTYHTNKKGKLVKQKYEINAY</sequence>
<name>A0AAP2AFT5_LELAM</name>
<organism evidence="2 3">
    <name type="scientific">Lelliottia amnigena</name>
    <name type="common">Enterobacter amnigenus</name>
    <dbReference type="NCBI Taxonomy" id="61646"/>
    <lineage>
        <taxon>Bacteria</taxon>
        <taxon>Pseudomonadati</taxon>
        <taxon>Pseudomonadota</taxon>
        <taxon>Gammaproteobacteria</taxon>
        <taxon>Enterobacterales</taxon>
        <taxon>Enterobacteriaceae</taxon>
        <taxon>Lelliottia</taxon>
    </lineage>
</organism>